<evidence type="ECO:0000259" key="1">
    <source>
        <dbReference type="Pfam" id="PF13145"/>
    </source>
</evidence>
<reference evidence="3" key="1">
    <citation type="journal article" date="2019" name="Int. J. Syst. Evol. Microbiol.">
        <title>The Global Catalogue of Microorganisms (GCM) 10K type strain sequencing project: providing services to taxonomists for standard genome sequencing and annotation.</title>
        <authorList>
            <consortium name="The Broad Institute Genomics Platform"/>
            <consortium name="The Broad Institute Genome Sequencing Center for Infectious Disease"/>
            <person name="Wu L."/>
            <person name="Ma J."/>
        </authorList>
    </citation>
    <scope>NUCLEOTIDE SEQUENCE [LARGE SCALE GENOMIC DNA]</scope>
    <source>
        <strain evidence="3">KCTC 42986</strain>
    </source>
</reference>
<dbReference type="SUPFAM" id="SSF109998">
    <property type="entry name" value="Triger factor/SurA peptide-binding domain-like"/>
    <property type="match status" value="1"/>
</dbReference>
<dbReference type="Gene3D" id="1.10.4030.10">
    <property type="entry name" value="Porin chaperone SurA, peptide-binding domain"/>
    <property type="match status" value="1"/>
</dbReference>
<dbReference type="InterPro" id="IPR027304">
    <property type="entry name" value="Trigger_fact/SurA_dom_sf"/>
</dbReference>
<protein>
    <submittedName>
        <fullName evidence="2">Peptidyl-prolyl cis-trans isomerase</fullName>
    </submittedName>
</protein>
<organism evidence="2 3">
    <name type="scientific">Undibacterium arcticum</name>
    <dbReference type="NCBI Taxonomy" id="1762892"/>
    <lineage>
        <taxon>Bacteria</taxon>
        <taxon>Pseudomonadati</taxon>
        <taxon>Pseudomonadota</taxon>
        <taxon>Betaproteobacteria</taxon>
        <taxon>Burkholderiales</taxon>
        <taxon>Oxalobacteraceae</taxon>
        <taxon>Undibacterium</taxon>
    </lineage>
</organism>
<dbReference type="Gene3D" id="3.10.50.40">
    <property type="match status" value="1"/>
</dbReference>
<accession>A0ABV7F7Y5</accession>
<keyword evidence="2" id="KW-0413">Isomerase</keyword>
<comment type="caution">
    <text evidence="2">The sequence shown here is derived from an EMBL/GenBank/DDBJ whole genome shotgun (WGS) entry which is preliminary data.</text>
</comment>
<dbReference type="EMBL" id="JBHRTP010000071">
    <property type="protein sequence ID" value="MFC3110171.1"/>
    <property type="molecule type" value="Genomic_DNA"/>
</dbReference>
<sequence length="271" mass="29512">MKAAKQVLLASVLILVVAGAVAAIYGPSYVNGSNHSAGRSAGKGNVLATVNGQVIAEADMLPLLQTGLDRSVALDRRITQTVLAQAAEKTYATEAQQAIDDAKNDILAQIYTTKRTVALRAEVTDKDIATFYDKNVNADQFRLLKIKGYVTTEAKDAQALYEQASGPKDAKETKDAVAKMQYLKKDGEHFLAVAQVPYNLGQVLKKMKAGDLLQPVVIREGVLVAMVEEIKEMPKPGLETVKEEIRNYLVMQKIDAEVQSLRKLARIELKG</sequence>
<dbReference type="GO" id="GO:0016853">
    <property type="term" value="F:isomerase activity"/>
    <property type="evidence" value="ECO:0007669"/>
    <property type="project" value="UniProtKB-KW"/>
</dbReference>
<keyword evidence="3" id="KW-1185">Reference proteome</keyword>
<dbReference type="Pfam" id="PF13145">
    <property type="entry name" value="Rotamase_2"/>
    <property type="match status" value="1"/>
</dbReference>
<dbReference type="InterPro" id="IPR046357">
    <property type="entry name" value="PPIase_dom_sf"/>
</dbReference>
<dbReference type="RefSeq" id="WP_390328520.1">
    <property type="nucleotide sequence ID" value="NZ_JBHRTP010000071.1"/>
</dbReference>
<evidence type="ECO:0000313" key="3">
    <source>
        <dbReference type="Proteomes" id="UP001595530"/>
    </source>
</evidence>
<proteinExistence type="predicted"/>
<dbReference type="Proteomes" id="UP001595530">
    <property type="component" value="Unassembled WGS sequence"/>
</dbReference>
<feature type="domain" description="PpiC" evidence="1">
    <location>
        <begin position="123"/>
        <end position="243"/>
    </location>
</feature>
<evidence type="ECO:0000313" key="2">
    <source>
        <dbReference type="EMBL" id="MFC3110171.1"/>
    </source>
</evidence>
<name>A0ABV7F7Y5_9BURK</name>
<dbReference type="InterPro" id="IPR000297">
    <property type="entry name" value="PPIase_PpiC"/>
</dbReference>
<gene>
    <name evidence="2" type="ORF">ACFOFO_19765</name>
</gene>